<feature type="domain" description="NmrA-like" evidence="3">
    <location>
        <begin position="49"/>
        <end position="266"/>
    </location>
</feature>
<dbReference type="InterPro" id="IPR045312">
    <property type="entry name" value="PCBER-like"/>
</dbReference>
<dbReference type="InterPro" id="IPR036291">
    <property type="entry name" value="NAD(P)-bd_dom_sf"/>
</dbReference>
<dbReference type="PANTHER" id="PTHR47706">
    <property type="entry name" value="NMRA-LIKE FAMILY PROTEIN"/>
    <property type="match status" value="1"/>
</dbReference>
<organism evidence="4 5">
    <name type="scientific">Monilinia laxa</name>
    <name type="common">Brown rot fungus</name>
    <name type="synonym">Sclerotinia laxa</name>
    <dbReference type="NCBI Taxonomy" id="61186"/>
    <lineage>
        <taxon>Eukaryota</taxon>
        <taxon>Fungi</taxon>
        <taxon>Dikarya</taxon>
        <taxon>Ascomycota</taxon>
        <taxon>Pezizomycotina</taxon>
        <taxon>Leotiomycetes</taxon>
        <taxon>Helotiales</taxon>
        <taxon>Sclerotiniaceae</taxon>
        <taxon>Monilinia</taxon>
    </lineage>
</organism>
<dbReference type="Pfam" id="PF05368">
    <property type="entry name" value="NmrA"/>
    <property type="match status" value="1"/>
</dbReference>
<keyword evidence="2" id="KW-0560">Oxidoreductase</keyword>
<dbReference type="CDD" id="cd05259">
    <property type="entry name" value="PCBER_SDR_a"/>
    <property type="match status" value="1"/>
</dbReference>
<evidence type="ECO:0000313" key="5">
    <source>
        <dbReference type="Proteomes" id="UP000326757"/>
    </source>
</evidence>
<reference evidence="4 5" key="1">
    <citation type="submission" date="2019-06" db="EMBL/GenBank/DDBJ databases">
        <title>Genome Sequence of the Brown Rot Fungal Pathogen Monilinia laxa.</title>
        <authorList>
            <person name="De Miccolis Angelini R.M."/>
            <person name="Landi L."/>
            <person name="Abate D."/>
            <person name="Pollastro S."/>
            <person name="Romanazzi G."/>
            <person name="Faretra F."/>
        </authorList>
    </citation>
    <scope>NUCLEOTIDE SEQUENCE [LARGE SCALE GENOMIC DNA]</scope>
    <source>
        <strain evidence="4 5">Mlax316</strain>
    </source>
</reference>
<dbReference type="Gene3D" id="3.40.50.720">
    <property type="entry name" value="NAD(P)-binding Rossmann-like Domain"/>
    <property type="match status" value="1"/>
</dbReference>
<sequence length="331" mass="36691">MNKEDGFYFQKPKSLFLHSDLFSTCLHLCSLTNSDIIVIIRTMPFDMIKKVALAGASGPVGEAILAELLKSELFDITILTRDSTTHQSLFPPAVKVIQVDYTSLPSLTHALSDQDALVSAISPTAIPAQKLLIDACIQAHVHRFLPSEYSYDFYSPRIRAHPTPLSSSKISIEEYLQAQATQTSLSYTLLFCNPILELSLKNNLFFHFANRTAILNPQTSHAPISLTTLPSLGKAVRRILTHPRETANRPIRIKDIDISHQRLLSIAQSLTPGQEWNIHAEAESPSEADFAFGGKYERVHNSVFGIKEMTVADLEDLVRVTLGGAEKGDRP</sequence>
<protein>
    <recommendedName>
        <fullName evidence="3">NmrA-like domain-containing protein</fullName>
    </recommendedName>
</protein>
<accession>A0A5N6KGU3</accession>
<comment type="caution">
    <text evidence="4">The sequence shown here is derived from an EMBL/GenBank/DDBJ whole genome shotgun (WGS) entry which is preliminary data.</text>
</comment>
<evidence type="ECO:0000256" key="2">
    <source>
        <dbReference type="ARBA" id="ARBA00023002"/>
    </source>
</evidence>
<name>A0A5N6KGU3_MONLA</name>
<dbReference type="SUPFAM" id="SSF51735">
    <property type="entry name" value="NAD(P)-binding Rossmann-fold domains"/>
    <property type="match status" value="1"/>
</dbReference>
<keyword evidence="1" id="KW-0521">NADP</keyword>
<dbReference type="InterPro" id="IPR008030">
    <property type="entry name" value="NmrA-like"/>
</dbReference>
<dbReference type="InterPro" id="IPR051609">
    <property type="entry name" value="NmrA/Isoflavone_reductase-like"/>
</dbReference>
<dbReference type="AlphaFoldDB" id="A0A5N6KGU3"/>
<dbReference type="EMBL" id="VIGI01000003">
    <property type="protein sequence ID" value="KAB8302917.1"/>
    <property type="molecule type" value="Genomic_DNA"/>
</dbReference>
<keyword evidence="5" id="KW-1185">Reference proteome</keyword>
<proteinExistence type="predicted"/>
<gene>
    <name evidence="4" type="ORF">EYC80_006238</name>
</gene>
<dbReference type="GO" id="GO:0016491">
    <property type="term" value="F:oxidoreductase activity"/>
    <property type="evidence" value="ECO:0007669"/>
    <property type="project" value="UniProtKB-KW"/>
</dbReference>
<evidence type="ECO:0000256" key="1">
    <source>
        <dbReference type="ARBA" id="ARBA00022857"/>
    </source>
</evidence>
<evidence type="ECO:0000259" key="3">
    <source>
        <dbReference type="Pfam" id="PF05368"/>
    </source>
</evidence>
<evidence type="ECO:0000313" key="4">
    <source>
        <dbReference type="EMBL" id="KAB8302917.1"/>
    </source>
</evidence>
<dbReference type="PANTHER" id="PTHR47706:SF1">
    <property type="entry name" value="CIPA-LIKE, PUTATIVE (AFU_ORTHOLOGUE AFUA_1G12460)-RELATED"/>
    <property type="match status" value="1"/>
</dbReference>
<dbReference type="Proteomes" id="UP000326757">
    <property type="component" value="Unassembled WGS sequence"/>
</dbReference>
<dbReference type="OrthoDB" id="9974981at2759"/>